<name>A0ABN7V852_GIGMA</name>
<comment type="caution">
    <text evidence="1">The sequence shown here is derived from an EMBL/GenBank/DDBJ whole genome shotgun (WGS) entry which is preliminary data.</text>
</comment>
<sequence>VHFVSKISKDIGLIKIVQITNTFSKLNSNDCQEFANKNLLKEIFWLGY</sequence>
<organism evidence="1 2">
    <name type="scientific">Gigaspora margarita</name>
    <dbReference type="NCBI Taxonomy" id="4874"/>
    <lineage>
        <taxon>Eukaryota</taxon>
        <taxon>Fungi</taxon>
        <taxon>Fungi incertae sedis</taxon>
        <taxon>Mucoromycota</taxon>
        <taxon>Glomeromycotina</taxon>
        <taxon>Glomeromycetes</taxon>
        <taxon>Diversisporales</taxon>
        <taxon>Gigasporaceae</taxon>
        <taxon>Gigaspora</taxon>
    </lineage>
</organism>
<protein>
    <submittedName>
        <fullName evidence="1">21369_t:CDS:1</fullName>
    </submittedName>
</protein>
<keyword evidence="2" id="KW-1185">Reference proteome</keyword>
<evidence type="ECO:0000313" key="2">
    <source>
        <dbReference type="Proteomes" id="UP000789901"/>
    </source>
</evidence>
<evidence type="ECO:0000313" key="1">
    <source>
        <dbReference type="EMBL" id="CAG8737770.1"/>
    </source>
</evidence>
<dbReference type="Proteomes" id="UP000789901">
    <property type="component" value="Unassembled WGS sequence"/>
</dbReference>
<accession>A0ABN7V852</accession>
<feature type="non-terminal residue" evidence="1">
    <location>
        <position position="1"/>
    </location>
</feature>
<proteinExistence type="predicted"/>
<gene>
    <name evidence="1" type="ORF">GMARGA_LOCUS15049</name>
</gene>
<reference evidence="1 2" key="1">
    <citation type="submission" date="2021-06" db="EMBL/GenBank/DDBJ databases">
        <authorList>
            <person name="Kallberg Y."/>
            <person name="Tangrot J."/>
            <person name="Rosling A."/>
        </authorList>
    </citation>
    <scope>NUCLEOTIDE SEQUENCE [LARGE SCALE GENOMIC DNA]</scope>
    <source>
        <strain evidence="1 2">120-4 pot B 10/14</strain>
    </source>
</reference>
<dbReference type="EMBL" id="CAJVQB010010214">
    <property type="protein sequence ID" value="CAG8737770.1"/>
    <property type="molecule type" value="Genomic_DNA"/>
</dbReference>